<accession>A0ABT0DR34</accession>
<evidence type="ECO:0000256" key="1">
    <source>
        <dbReference type="ARBA" id="ARBA00001964"/>
    </source>
</evidence>
<dbReference type="Pfam" id="PF02775">
    <property type="entry name" value="TPP_enzyme_C"/>
    <property type="match status" value="1"/>
</dbReference>
<proteinExistence type="inferred from homology"/>
<dbReference type="SUPFAM" id="SSF52467">
    <property type="entry name" value="DHS-like NAD/FAD-binding domain"/>
    <property type="match status" value="1"/>
</dbReference>
<dbReference type="InterPro" id="IPR012001">
    <property type="entry name" value="Thiamin_PyroP_enz_TPP-bd_dom"/>
</dbReference>
<evidence type="ECO:0000259" key="7">
    <source>
        <dbReference type="Pfam" id="PF02775"/>
    </source>
</evidence>
<evidence type="ECO:0000259" key="8">
    <source>
        <dbReference type="Pfam" id="PF02776"/>
    </source>
</evidence>
<dbReference type="CDD" id="cd00568">
    <property type="entry name" value="TPP_enzymes"/>
    <property type="match status" value="1"/>
</dbReference>
<dbReference type="PANTHER" id="PTHR18968:SF13">
    <property type="entry name" value="ACETOLACTATE SYNTHASE CATALYTIC SUBUNIT, MITOCHONDRIAL"/>
    <property type="match status" value="1"/>
</dbReference>
<dbReference type="InterPro" id="IPR011766">
    <property type="entry name" value="TPP_enzyme_TPP-bd"/>
</dbReference>
<feature type="domain" description="Thiamine pyrophosphate enzyme central" evidence="6">
    <location>
        <begin position="198"/>
        <end position="335"/>
    </location>
</feature>
<keyword evidence="10" id="KW-1185">Reference proteome</keyword>
<protein>
    <submittedName>
        <fullName evidence="9">Thiamine pyrophosphate-binding protein</fullName>
    </submittedName>
</protein>
<dbReference type="EMBL" id="JALKCG010000008">
    <property type="protein sequence ID" value="MCK0209736.1"/>
    <property type="molecule type" value="Genomic_DNA"/>
</dbReference>
<dbReference type="CDD" id="cd07035">
    <property type="entry name" value="TPP_PYR_POX_like"/>
    <property type="match status" value="1"/>
</dbReference>
<sequence length="591" mass="64375">MKGAEIIADTLIQEQVPYVFGICGHGNVGMLDALYDRQDRIKLISPRHEQTAGHMADAYFRVAHRPVATLTSCGPGSANMPMSLACAQADSSAFLAITANVPTSQFNRAPFQESYHHHQADFPSVVRPYVKRSFQPSRVDMLPTAMRQAMHLMTSGRPGPVNLDVPYNVFQEEDDVELPARRALTGASRTGASEEGVARTVDLLLGAERPLLFVGHGVTLSESGTELTALVDALNIPVAMSPNAMGTLDMAHPLSLGFIGRNGTWAANEAGRRCDVLLTIGARFDDRSSSSWVPGYSWNIPPTRLIHVDIDVAEIGRNYEPELGIAADARTFLRQVLAELGRRGGVEGARARTRAWGERIAGWKREWERHTAPQFALDTSPMRPERVVADVQKVVPDDTILVCDSGVHHNWFMQYWCARRPQRMLNSWGFSAMGFGVSGVLGAKLAAPQSPCVAVVGDGGFTMTPHVLCTAVEYDIPVVWVIWNNYAWGAIRDLQLGAFGGREIGTSFRHGPNGAAYNPDFAAMARSCGVEGVKVGRSDDFADALKHAIAANRPFVIDAEVDADVKPTSVGTWQLPPLPHPEPAFGQPWRP</sequence>
<comment type="similarity">
    <text evidence="2 4">Belongs to the TPP enzyme family.</text>
</comment>
<keyword evidence="3 4" id="KW-0786">Thiamine pyrophosphate</keyword>
<dbReference type="PROSITE" id="PS00187">
    <property type="entry name" value="TPP_ENZYMES"/>
    <property type="match status" value="1"/>
</dbReference>
<evidence type="ECO:0000313" key="9">
    <source>
        <dbReference type="EMBL" id="MCK0209736.1"/>
    </source>
</evidence>
<dbReference type="InterPro" id="IPR029061">
    <property type="entry name" value="THDP-binding"/>
</dbReference>
<feature type="domain" description="Thiamine pyrophosphate enzyme N-terminal TPP-binding" evidence="8">
    <location>
        <begin position="1"/>
        <end position="114"/>
    </location>
</feature>
<evidence type="ECO:0000256" key="2">
    <source>
        <dbReference type="ARBA" id="ARBA00007812"/>
    </source>
</evidence>
<dbReference type="PANTHER" id="PTHR18968">
    <property type="entry name" value="THIAMINE PYROPHOSPHATE ENZYMES"/>
    <property type="match status" value="1"/>
</dbReference>
<dbReference type="Gene3D" id="3.40.50.970">
    <property type="match status" value="2"/>
</dbReference>
<dbReference type="InterPro" id="IPR029035">
    <property type="entry name" value="DHS-like_NAD/FAD-binding_dom"/>
</dbReference>
<evidence type="ECO:0000256" key="4">
    <source>
        <dbReference type="RuleBase" id="RU362132"/>
    </source>
</evidence>
<name>A0ABT0DR34_9HYPH</name>
<dbReference type="Pfam" id="PF02776">
    <property type="entry name" value="TPP_enzyme_N"/>
    <property type="match status" value="1"/>
</dbReference>
<evidence type="ECO:0000259" key="6">
    <source>
        <dbReference type="Pfam" id="PF00205"/>
    </source>
</evidence>
<feature type="region of interest" description="Disordered" evidence="5">
    <location>
        <begin position="572"/>
        <end position="591"/>
    </location>
</feature>
<gene>
    <name evidence="9" type="ORF">MWN33_17010</name>
</gene>
<comment type="cofactor">
    <cofactor evidence="1">
        <name>thiamine diphosphate</name>
        <dbReference type="ChEBI" id="CHEBI:58937"/>
    </cofactor>
</comment>
<dbReference type="InterPro" id="IPR045229">
    <property type="entry name" value="TPP_enz"/>
</dbReference>
<dbReference type="InterPro" id="IPR012000">
    <property type="entry name" value="Thiamin_PyroP_enz_cen_dom"/>
</dbReference>
<comment type="caution">
    <text evidence="9">The sequence shown here is derived from an EMBL/GenBank/DDBJ whole genome shotgun (WGS) entry which is preliminary data.</text>
</comment>
<reference evidence="10" key="1">
    <citation type="submission" date="2023-07" db="EMBL/GenBank/DDBJ databases">
        <title>Ancylobacter moscoviensis sp. nov., facultatively methylotrophic bacteria from activated sludge and the reclassification of Starkeya novella (Starkey 1934) Kelly et al. 2000 as Ancylobacter novellus comb. nov., Starkeya koreensis Im et al. 2006 as Ancylobacter koreensis comb.nov., Angulomicrobium tetraedrale Vasil'eva et al. 1986 as Ancylobacter tetraedralis comb. nov., Angulomicrobium amanitiforme Fritz et al. 2004 as Ancylobacter amanitiformis comb. nov. and Methylorhabdus multivorans Doronina et al. 1996 as Ancylobacter multivorans comb. nov. and emended description of the genus Ancylobacter.</title>
        <authorList>
            <person name="Doronina N."/>
            <person name="Chemodurova A."/>
            <person name="Grouzdev D."/>
            <person name="Koziaeva V."/>
            <person name="Shi W."/>
            <person name="Wu L."/>
            <person name="Kaparullina E."/>
        </authorList>
    </citation>
    <scope>NUCLEOTIDE SEQUENCE [LARGE SCALE GENOMIC DNA]</scope>
    <source>
        <strain evidence="10">Jip08</strain>
    </source>
</reference>
<feature type="domain" description="Thiamine pyrophosphate enzyme TPP-binding" evidence="7">
    <location>
        <begin position="404"/>
        <end position="558"/>
    </location>
</feature>
<evidence type="ECO:0000313" key="10">
    <source>
        <dbReference type="Proteomes" id="UP001202867"/>
    </source>
</evidence>
<dbReference type="InterPro" id="IPR000399">
    <property type="entry name" value="TPP-bd_CS"/>
</dbReference>
<evidence type="ECO:0000256" key="5">
    <source>
        <dbReference type="SAM" id="MobiDB-lite"/>
    </source>
</evidence>
<evidence type="ECO:0000256" key="3">
    <source>
        <dbReference type="ARBA" id="ARBA00023052"/>
    </source>
</evidence>
<organism evidence="9 10">
    <name type="scientific">Ancylobacter koreensis</name>
    <dbReference type="NCBI Taxonomy" id="266121"/>
    <lineage>
        <taxon>Bacteria</taxon>
        <taxon>Pseudomonadati</taxon>
        <taxon>Pseudomonadota</taxon>
        <taxon>Alphaproteobacteria</taxon>
        <taxon>Hyphomicrobiales</taxon>
        <taxon>Xanthobacteraceae</taxon>
        <taxon>Ancylobacter</taxon>
    </lineage>
</organism>
<dbReference type="RefSeq" id="WP_247202234.1">
    <property type="nucleotide sequence ID" value="NZ_JALKCG010000008.1"/>
</dbReference>
<dbReference type="Proteomes" id="UP001202867">
    <property type="component" value="Unassembled WGS sequence"/>
</dbReference>
<dbReference type="SUPFAM" id="SSF52518">
    <property type="entry name" value="Thiamin diphosphate-binding fold (THDP-binding)"/>
    <property type="match status" value="2"/>
</dbReference>
<dbReference type="Gene3D" id="3.40.50.1220">
    <property type="entry name" value="TPP-binding domain"/>
    <property type="match status" value="1"/>
</dbReference>
<dbReference type="Pfam" id="PF00205">
    <property type="entry name" value="TPP_enzyme_M"/>
    <property type="match status" value="1"/>
</dbReference>